<feature type="domain" description="Cyclic nucleotide-binding" evidence="1">
    <location>
        <begin position="18"/>
        <end position="122"/>
    </location>
</feature>
<dbReference type="SUPFAM" id="SSF51206">
    <property type="entry name" value="cAMP-binding domain-like"/>
    <property type="match status" value="1"/>
</dbReference>
<keyword evidence="3" id="KW-1185">Reference proteome</keyword>
<evidence type="ECO:0000313" key="3">
    <source>
        <dbReference type="Proteomes" id="UP001363035"/>
    </source>
</evidence>
<dbReference type="InterPro" id="IPR000595">
    <property type="entry name" value="cNMP-bd_dom"/>
</dbReference>
<reference evidence="2 3" key="1">
    <citation type="submission" date="2024-01" db="EMBL/GenBank/DDBJ databases">
        <title>Sphingobacterium tenebrionis sp. nov., a novel endophyte isolated from tenebrio molitor intestines.</title>
        <authorList>
            <person name="Zhang C."/>
        </authorList>
    </citation>
    <scope>NUCLEOTIDE SEQUENCE [LARGE SCALE GENOMIC DNA]</scope>
    <source>
        <strain evidence="2 3">PU5-4</strain>
    </source>
</reference>
<evidence type="ECO:0000313" key="2">
    <source>
        <dbReference type="EMBL" id="MEI5985443.1"/>
    </source>
</evidence>
<comment type="caution">
    <text evidence="2">The sequence shown here is derived from an EMBL/GenBank/DDBJ whole genome shotgun (WGS) entry which is preliminary data.</text>
</comment>
<name>A0ABU8I7G2_9SPHI</name>
<organism evidence="2 3">
    <name type="scientific">Sphingobacterium tenebrionis</name>
    <dbReference type="NCBI Taxonomy" id="3111775"/>
    <lineage>
        <taxon>Bacteria</taxon>
        <taxon>Pseudomonadati</taxon>
        <taxon>Bacteroidota</taxon>
        <taxon>Sphingobacteriia</taxon>
        <taxon>Sphingobacteriales</taxon>
        <taxon>Sphingobacteriaceae</taxon>
        <taxon>Sphingobacterium</taxon>
    </lineage>
</organism>
<sequence length="204" mass="23656">MKNLKNKILDSLIRKISAYVTLTDEDVEIIQSLFKVKQLKKKEFFLQEGEIARYVGFLDTGIVRYFVDVDGICKTYEFGREGDFFSEYESFIGLIPTTKNIQALEDCTYYEIGRADLDKLYGLLSQGERLGRLVIQQLFIDGMKKLASLYSDGPEERYLKFRAMFPDLEQRVSQYHIANFVGVEPSSLSRIRRRMVGSKLALRK</sequence>
<evidence type="ECO:0000259" key="1">
    <source>
        <dbReference type="PROSITE" id="PS50042"/>
    </source>
</evidence>
<dbReference type="InterPro" id="IPR014710">
    <property type="entry name" value="RmlC-like_jellyroll"/>
</dbReference>
<dbReference type="Gene3D" id="2.60.120.10">
    <property type="entry name" value="Jelly Rolls"/>
    <property type="match status" value="1"/>
</dbReference>
<proteinExistence type="predicted"/>
<dbReference type="PROSITE" id="PS50042">
    <property type="entry name" value="CNMP_BINDING_3"/>
    <property type="match status" value="1"/>
</dbReference>
<dbReference type="CDD" id="cd00038">
    <property type="entry name" value="CAP_ED"/>
    <property type="match status" value="1"/>
</dbReference>
<dbReference type="InterPro" id="IPR018490">
    <property type="entry name" value="cNMP-bd_dom_sf"/>
</dbReference>
<dbReference type="RefSeq" id="WP_099365777.1">
    <property type="nucleotide sequence ID" value="NZ_JAYLLN010000026.1"/>
</dbReference>
<accession>A0ABU8I7G2</accession>
<gene>
    <name evidence="2" type="ORF">VJ786_11075</name>
</gene>
<protein>
    <submittedName>
        <fullName evidence="2">Crp/Fnr family transcriptional regulator</fullName>
    </submittedName>
</protein>
<dbReference type="EMBL" id="JAYLLN010000026">
    <property type="protein sequence ID" value="MEI5985443.1"/>
    <property type="molecule type" value="Genomic_DNA"/>
</dbReference>
<dbReference type="Proteomes" id="UP001363035">
    <property type="component" value="Unassembled WGS sequence"/>
</dbReference>
<dbReference type="Pfam" id="PF00027">
    <property type="entry name" value="cNMP_binding"/>
    <property type="match status" value="1"/>
</dbReference>